<evidence type="ECO:0000256" key="1">
    <source>
        <dbReference type="SAM" id="MobiDB-lite"/>
    </source>
</evidence>
<organism evidence="3 4">
    <name type="scientific">Microbacterium hydrocarbonoxydans</name>
    <dbReference type="NCBI Taxonomy" id="273678"/>
    <lineage>
        <taxon>Bacteria</taxon>
        <taxon>Bacillati</taxon>
        <taxon>Actinomycetota</taxon>
        <taxon>Actinomycetes</taxon>
        <taxon>Micrococcales</taxon>
        <taxon>Microbacteriaceae</taxon>
        <taxon>Microbacterium</taxon>
    </lineage>
</organism>
<dbReference type="EMBL" id="FNSQ01000005">
    <property type="protein sequence ID" value="SEB97622.1"/>
    <property type="molecule type" value="Genomic_DNA"/>
</dbReference>
<accession>A0A1H4NSK4</accession>
<gene>
    <name evidence="3" type="ORF">SAMN04489807_2555</name>
</gene>
<feature type="domain" description="Ferritin-like" evidence="2">
    <location>
        <begin position="97"/>
        <end position="251"/>
    </location>
</feature>
<evidence type="ECO:0000313" key="3">
    <source>
        <dbReference type="EMBL" id="SEB97622.1"/>
    </source>
</evidence>
<feature type="compositionally biased region" description="Low complexity" evidence="1">
    <location>
        <begin position="25"/>
        <end position="37"/>
    </location>
</feature>
<dbReference type="InterPro" id="IPR012347">
    <property type="entry name" value="Ferritin-like"/>
</dbReference>
<dbReference type="Proteomes" id="UP000183750">
    <property type="component" value="Unassembled WGS sequence"/>
</dbReference>
<keyword evidence="4" id="KW-1185">Reference proteome</keyword>
<sequence>MFRCLSGDLRRSPISRIHAVSCATGAGPAPTAGTGPAYPSGWRGQEETRRPSIVNPVVNWFWKRRTPRRTLTLRTRGDQGTATRVDFAELAPELNRFLGQAAYLQLGYFETLTRLIRATPELSEKEALSRAAGAALTKHRAIVDVIAERGDDPTQLMLPFRENLDAFRRKTIGARPRETLLAVYITAGMLDDFYFALASSYGETGERVAAILSEDDARHEIVAIIQETIDGDGEWRSLLSMWARRLVGDTILVCRSALRQPELAAMSEDRVELVYTELMGAHARRMDAMGLAS</sequence>
<dbReference type="Gene3D" id="1.20.1260.10">
    <property type="match status" value="1"/>
</dbReference>
<evidence type="ECO:0000259" key="2">
    <source>
        <dbReference type="Pfam" id="PF13794"/>
    </source>
</evidence>
<feature type="region of interest" description="Disordered" evidence="1">
    <location>
        <begin position="25"/>
        <end position="48"/>
    </location>
</feature>
<proteinExistence type="predicted"/>
<protein>
    <submittedName>
        <fullName evidence="3">tRNA-(MS[2]IO[6]A)-hydroxylase (MiaE)-like</fullName>
    </submittedName>
</protein>
<dbReference type="InterPro" id="IPR059125">
    <property type="entry name" value="Ferritin_actino"/>
</dbReference>
<name>A0A1H4NSK4_9MICO</name>
<dbReference type="AlphaFoldDB" id="A0A1H4NSK4"/>
<reference evidence="4" key="1">
    <citation type="submission" date="2016-10" db="EMBL/GenBank/DDBJ databases">
        <authorList>
            <person name="Varghese N."/>
            <person name="Submissions S."/>
        </authorList>
    </citation>
    <scope>NUCLEOTIDE SEQUENCE [LARGE SCALE GENOMIC DNA]</scope>
    <source>
        <strain evidence="4">DSM 16089</strain>
    </source>
</reference>
<evidence type="ECO:0000313" key="4">
    <source>
        <dbReference type="Proteomes" id="UP000183750"/>
    </source>
</evidence>
<dbReference type="Pfam" id="PF13794">
    <property type="entry name" value="MiaE_2"/>
    <property type="match status" value="1"/>
</dbReference>